<protein>
    <submittedName>
        <fullName evidence="2">Uncharacterized protein</fullName>
    </submittedName>
</protein>
<dbReference type="Proteomes" id="UP000250235">
    <property type="component" value="Unassembled WGS sequence"/>
</dbReference>
<feature type="region of interest" description="Disordered" evidence="1">
    <location>
        <begin position="64"/>
        <end position="108"/>
    </location>
</feature>
<reference evidence="2 3" key="1">
    <citation type="journal article" date="2015" name="Proc. Natl. Acad. Sci. U.S.A.">
        <title>The resurrection genome of Boea hygrometrica: A blueprint for survival of dehydration.</title>
        <authorList>
            <person name="Xiao L."/>
            <person name="Yang G."/>
            <person name="Zhang L."/>
            <person name="Yang X."/>
            <person name="Zhao S."/>
            <person name="Ji Z."/>
            <person name="Zhou Q."/>
            <person name="Hu M."/>
            <person name="Wang Y."/>
            <person name="Chen M."/>
            <person name="Xu Y."/>
            <person name="Jin H."/>
            <person name="Xiao X."/>
            <person name="Hu G."/>
            <person name="Bao F."/>
            <person name="Hu Y."/>
            <person name="Wan P."/>
            <person name="Li L."/>
            <person name="Deng X."/>
            <person name="Kuang T."/>
            <person name="Xiang C."/>
            <person name="Zhu J.K."/>
            <person name="Oliver M.J."/>
            <person name="He Y."/>
        </authorList>
    </citation>
    <scope>NUCLEOTIDE SEQUENCE [LARGE SCALE GENOMIC DNA]</scope>
    <source>
        <strain evidence="3">cv. XS01</strain>
    </source>
</reference>
<name>A0A2Z7B8Y6_9LAMI</name>
<dbReference type="EMBL" id="KV010147">
    <property type="protein sequence ID" value="KZV28346.1"/>
    <property type="molecule type" value="Genomic_DNA"/>
</dbReference>
<sequence length="126" mass="13678">MRCGSYPLRSYEGHGSYPLGLQNKHPACNNNTTEASNNSTEAYTASHIISMKIQLCKTSSHPYLSSELQLPQSSPEQPDLKPAKPNNNANSGTQSSELRTGSYELNQLSPTLLAQQTALNKAQGKN</sequence>
<accession>A0A2Z7B8Y6</accession>
<keyword evidence="3" id="KW-1185">Reference proteome</keyword>
<evidence type="ECO:0000313" key="3">
    <source>
        <dbReference type="Proteomes" id="UP000250235"/>
    </source>
</evidence>
<evidence type="ECO:0000256" key="1">
    <source>
        <dbReference type="SAM" id="MobiDB-lite"/>
    </source>
</evidence>
<feature type="compositionally biased region" description="Low complexity" evidence="1">
    <location>
        <begin position="64"/>
        <end position="77"/>
    </location>
</feature>
<proteinExistence type="predicted"/>
<gene>
    <name evidence="2" type="ORF">F511_24520</name>
</gene>
<organism evidence="2 3">
    <name type="scientific">Dorcoceras hygrometricum</name>
    <dbReference type="NCBI Taxonomy" id="472368"/>
    <lineage>
        <taxon>Eukaryota</taxon>
        <taxon>Viridiplantae</taxon>
        <taxon>Streptophyta</taxon>
        <taxon>Embryophyta</taxon>
        <taxon>Tracheophyta</taxon>
        <taxon>Spermatophyta</taxon>
        <taxon>Magnoliopsida</taxon>
        <taxon>eudicotyledons</taxon>
        <taxon>Gunneridae</taxon>
        <taxon>Pentapetalae</taxon>
        <taxon>asterids</taxon>
        <taxon>lamiids</taxon>
        <taxon>Lamiales</taxon>
        <taxon>Gesneriaceae</taxon>
        <taxon>Didymocarpoideae</taxon>
        <taxon>Trichosporeae</taxon>
        <taxon>Loxocarpinae</taxon>
        <taxon>Dorcoceras</taxon>
    </lineage>
</organism>
<feature type="compositionally biased region" description="Polar residues" evidence="1">
    <location>
        <begin position="85"/>
        <end position="108"/>
    </location>
</feature>
<evidence type="ECO:0000313" key="2">
    <source>
        <dbReference type="EMBL" id="KZV28346.1"/>
    </source>
</evidence>
<dbReference type="AlphaFoldDB" id="A0A2Z7B8Y6"/>